<comment type="caution">
    <text evidence="1">The sequence shown here is derived from an EMBL/GenBank/DDBJ whole genome shotgun (WGS) entry which is preliminary data.</text>
</comment>
<dbReference type="EMBL" id="QRMZ01000029">
    <property type="protein sequence ID" value="RHK04289.1"/>
    <property type="molecule type" value="Genomic_DNA"/>
</dbReference>
<evidence type="ECO:0000313" key="2">
    <source>
        <dbReference type="Proteomes" id="UP000286288"/>
    </source>
</evidence>
<organism evidence="1 2">
    <name type="scientific">Enterococcus casseliflavus</name>
    <name type="common">Enterococcus flavescens</name>
    <dbReference type="NCBI Taxonomy" id="37734"/>
    <lineage>
        <taxon>Bacteria</taxon>
        <taxon>Bacillati</taxon>
        <taxon>Bacillota</taxon>
        <taxon>Bacilli</taxon>
        <taxon>Lactobacillales</taxon>
        <taxon>Enterococcaceae</taxon>
        <taxon>Enterococcus</taxon>
    </lineage>
</organism>
<name>A0A415ENL6_ENTCA</name>
<sequence length="109" mass="13118">MRHRKNIEKKLRRKVRLEKLYRLEQLSKRADFDTNPAVIIERDALRKELWRAENPNNRIVEVIYKDEVIYQGTKINICNKCKKTRGNINSLIRTGGRDDQGRTYRFKES</sequence>
<accession>A0A415ENL6</accession>
<gene>
    <name evidence="1" type="ORF">DW084_16455</name>
</gene>
<proteinExistence type="predicted"/>
<dbReference type="AlphaFoldDB" id="A0A415ENL6"/>
<evidence type="ECO:0000313" key="1">
    <source>
        <dbReference type="EMBL" id="RHK04289.1"/>
    </source>
</evidence>
<dbReference type="Proteomes" id="UP000286288">
    <property type="component" value="Unassembled WGS sequence"/>
</dbReference>
<reference evidence="1 2" key="1">
    <citation type="submission" date="2018-08" db="EMBL/GenBank/DDBJ databases">
        <title>A genome reference for cultivated species of the human gut microbiota.</title>
        <authorList>
            <person name="Zou Y."/>
            <person name="Xue W."/>
            <person name="Luo G."/>
        </authorList>
    </citation>
    <scope>NUCLEOTIDE SEQUENCE [LARGE SCALE GENOMIC DNA]</scope>
    <source>
        <strain evidence="1 2">AF48-16</strain>
    </source>
</reference>
<protein>
    <submittedName>
        <fullName evidence="1">Uncharacterized protein</fullName>
    </submittedName>
</protein>